<evidence type="ECO:0000313" key="1">
    <source>
        <dbReference type="EMBL" id="KAA1190588.1"/>
    </source>
</evidence>
<reference evidence="1 2" key="1">
    <citation type="submission" date="2019-09" db="EMBL/GenBank/DDBJ databases">
        <authorList>
            <person name="Chen X.-Y."/>
        </authorList>
    </citation>
    <scope>NUCLEOTIDE SEQUENCE [LARGE SCALE GENOMIC DNA]</scope>
    <source>
        <strain evidence="1 2">NY5</strain>
    </source>
</reference>
<evidence type="ECO:0000313" key="2">
    <source>
        <dbReference type="Proteomes" id="UP000323708"/>
    </source>
</evidence>
<proteinExistence type="predicted"/>
<comment type="caution">
    <text evidence="1">The sequence shown here is derived from an EMBL/GenBank/DDBJ whole genome shotgun (WGS) entry which is preliminary data.</text>
</comment>
<gene>
    <name evidence="1" type="ORF">F0M18_12315</name>
</gene>
<keyword evidence="2" id="KW-1185">Reference proteome</keyword>
<sequence>MQPFSLICCYRVVSRGAIIERMVQVTPGFNSGAARRQLARCVAIYGGIGFNPGYIGIGANTGGDAFFPFCF</sequence>
<name>A0A5B0WW20_9GAMM</name>
<accession>A0A5B0WW20</accession>
<protein>
    <submittedName>
        <fullName evidence="1">Uncharacterized protein</fullName>
    </submittedName>
</protein>
<dbReference type="AlphaFoldDB" id="A0A5B0WW20"/>
<dbReference type="RefSeq" id="WP_149611743.1">
    <property type="nucleotide sequence ID" value="NZ_VTUX01000005.1"/>
</dbReference>
<dbReference type="EMBL" id="VTUX01000005">
    <property type="protein sequence ID" value="KAA1190588.1"/>
    <property type="molecule type" value="Genomic_DNA"/>
</dbReference>
<organism evidence="1 2">
    <name type="scientific">Pseudohalioglobus sediminis</name>
    <dbReference type="NCBI Taxonomy" id="2606449"/>
    <lineage>
        <taxon>Bacteria</taxon>
        <taxon>Pseudomonadati</taxon>
        <taxon>Pseudomonadota</taxon>
        <taxon>Gammaproteobacteria</taxon>
        <taxon>Cellvibrionales</taxon>
        <taxon>Halieaceae</taxon>
        <taxon>Pseudohalioglobus</taxon>
    </lineage>
</organism>
<dbReference type="Proteomes" id="UP000323708">
    <property type="component" value="Unassembled WGS sequence"/>
</dbReference>